<evidence type="ECO:0000259" key="7">
    <source>
        <dbReference type="Pfam" id="PF07993"/>
    </source>
</evidence>
<gene>
    <name evidence="8" type="primary">Dyak\GE11808</name>
    <name evidence="8" type="ORF">Dyak_GE11808</name>
</gene>
<dbReference type="GO" id="GO:0080019">
    <property type="term" value="F:alcohol-forming very long-chain fatty acyl-CoA reductase activity"/>
    <property type="evidence" value="ECO:0007669"/>
    <property type="project" value="InterPro"/>
</dbReference>
<sequence>MSHAVANKTETEAAPNSSLKQSAAPQPANSHDAKLLNGTLARTNGLTHAASVATSSSGYGSSSAAGSNAGSGGATSSSSSSSAAAVASSTALPLPPSSNGLQMPYERFRADDTSYVPIAQFYAGRSVFITGGTGFMGKVLVEKLLRSCPDIRNIYLLIRPKRGQEVSARLTELLNAPLFESLRQEKPKELSKVIPISGDITSEELGISEKDQNLLCRNVSVVFHSAATVKFDEKLKLSVTINMLGTKRLVELCHRMLSLDALIHVSTAYCNCDRTDVSEVIYAPPYNPDDIISLINWLPEDILDQLTPRLIGKRPNTYTFTKALAEHMLLKEAGNLPVAIVRPSIVTASLNEPFAGWVDNFNGPTGLVSALAKGMFRTMMCEKNYVADMVPVDIVINLMIAAAWRTATRKSNNLLIYNCCTGQRNPIIWSEFVQHAMTSVRKHPLEGCLWYPTGDLRMNRPMNTLNCIAKHFLPAYILDGVARIMGKKPFVVNVQNKIAKAVECLEYFATRQWRFKDDNVHALLHTLSPKDREIFVFDVRHINWDKYVERYVLGFREFLFKQRPESLPASRKRMLRLYYLHQLTKVVAVLLTWRFLMSRSKRLNDLWSSFLENALRMARLIPFL</sequence>
<dbReference type="InterPro" id="IPR013120">
    <property type="entry name" value="FAR_NAD-bd"/>
</dbReference>
<evidence type="ECO:0000256" key="3">
    <source>
        <dbReference type="ARBA" id="ARBA00023098"/>
    </source>
</evidence>
<dbReference type="AlphaFoldDB" id="B4P5X9"/>
<dbReference type="EMBL" id="CM000158">
    <property type="protein sequence ID" value="KRK00191.1"/>
    <property type="molecule type" value="Genomic_DNA"/>
</dbReference>
<reference evidence="8" key="4">
    <citation type="submission" date="2015-11" db="EMBL/GenBank/DDBJ databases">
        <authorList>
            <consortium name="FlyBase"/>
        </authorList>
    </citation>
    <scope>NUCLEOTIDE SEQUENCE</scope>
    <source>
        <strain evidence="8">Tai18E2</strain>
    </source>
</reference>
<dbReference type="SUPFAM" id="SSF51735">
    <property type="entry name" value="NAD(P)-binding Rossmann-fold domains"/>
    <property type="match status" value="1"/>
</dbReference>
<keyword evidence="2 4" id="KW-0444">Lipid biosynthesis</keyword>
<dbReference type="InterPro" id="IPR033640">
    <property type="entry name" value="FAR_C"/>
</dbReference>
<dbReference type="Gene3D" id="3.40.50.720">
    <property type="entry name" value="NAD(P)-binding Rossmann-like Domain"/>
    <property type="match status" value="1"/>
</dbReference>
<dbReference type="CDD" id="cd09071">
    <property type="entry name" value="FAR_C"/>
    <property type="match status" value="1"/>
</dbReference>
<dbReference type="OMA" id="NCILKHF"/>
<dbReference type="GO" id="GO:0005777">
    <property type="term" value="C:peroxisome"/>
    <property type="evidence" value="ECO:0007669"/>
    <property type="project" value="TreeGrafter"/>
</dbReference>
<comment type="catalytic activity">
    <reaction evidence="4">
        <text>a long-chain fatty acyl-CoA + 2 NADPH + 2 H(+) = a long-chain primary fatty alcohol + 2 NADP(+) + CoA</text>
        <dbReference type="Rhea" id="RHEA:52716"/>
        <dbReference type="ChEBI" id="CHEBI:15378"/>
        <dbReference type="ChEBI" id="CHEBI:57287"/>
        <dbReference type="ChEBI" id="CHEBI:57783"/>
        <dbReference type="ChEBI" id="CHEBI:58349"/>
        <dbReference type="ChEBI" id="CHEBI:77396"/>
        <dbReference type="ChEBI" id="CHEBI:83139"/>
        <dbReference type="EC" id="1.2.1.84"/>
    </reaction>
</comment>
<reference evidence="8 9" key="3">
    <citation type="journal article" date="2007" name="PLoS Biol.">
        <title>Principles of genome evolution in the Drosophila melanogaster species group.</title>
        <authorList>
            <person name="Ranz J.M."/>
            <person name="Maurin D."/>
            <person name="Chan Y.S."/>
            <person name="von Grotthuss M."/>
            <person name="Hillier L.W."/>
            <person name="Roote J."/>
            <person name="Ashburner M."/>
            <person name="Bergman C.M."/>
        </authorList>
    </citation>
    <scope>NUCLEOTIDE SEQUENCE [LARGE SCALE GENOMIC DNA]</scope>
    <source>
        <strain evidence="8">Tai18E2</strain>
        <strain evidence="9">Tai18E2 / Tucson 14021-0261.01</strain>
    </source>
</reference>
<keyword evidence="9" id="KW-1185">Reference proteome</keyword>
<evidence type="ECO:0000256" key="5">
    <source>
        <dbReference type="SAM" id="MobiDB-lite"/>
    </source>
</evidence>
<organism evidence="8 9">
    <name type="scientific">Drosophila yakuba</name>
    <name type="common">Fruit fly</name>
    <dbReference type="NCBI Taxonomy" id="7245"/>
    <lineage>
        <taxon>Eukaryota</taxon>
        <taxon>Metazoa</taxon>
        <taxon>Ecdysozoa</taxon>
        <taxon>Arthropoda</taxon>
        <taxon>Hexapoda</taxon>
        <taxon>Insecta</taxon>
        <taxon>Pterygota</taxon>
        <taxon>Neoptera</taxon>
        <taxon>Endopterygota</taxon>
        <taxon>Diptera</taxon>
        <taxon>Brachycera</taxon>
        <taxon>Muscomorpha</taxon>
        <taxon>Ephydroidea</taxon>
        <taxon>Drosophilidae</taxon>
        <taxon>Drosophila</taxon>
        <taxon>Sophophora</taxon>
    </lineage>
</organism>
<dbReference type="HOGENOM" id="CLU_024661_0_2_1"/>
<dbReference type="eggNOG" id="KOG1221">
    <property type="taxonomic scope" value="Eukaryota"/>
</dbReference>
<dbReference type="GO" id="GO:0102965">
    <property type="term" value="F:alcohol-forming long-chain fatty acyl-CoA reductase activity"/>
    <property type="evidence" value="ECO:0007669"/>
    <property type="project" value="UniProtKB-EC"/>
</dbReference>
<reference evidence="8" key="1">
    <citation type="submission" date="2006-01" db="EMBL/GenBank/DDBJ databases">
        <title>The Genome of Drosophila yakuba.</title>
        <authorList>
            <consortium name="The Drosophila yakuba Sequencing Consortium"/>
        </authorList>
    </citation>
    <scope>NUCLEOTIDE SEQUENCE</scope>
    <source>
        <strain evidence="8">Tai18E2</strain>
    </source>
</reference>
<keyword evidence="4" id="KW-0560">Oxidoreductase</keyword>
<feature type="region of interest" description="Disordered" evidence="5">
    <location>
        <begin position="1"/>
        <end position="40"/>
    </location>
</feature>
<dbReference type="CDD" id="cd05236">
    <property type="entry name" value="FAR-N_SDR_e"/>
    <property type="match status" value="1"/>
</dbReference>
<dbReference type="Proteomes" id="UP000002282">
    <property type="component" value="Chromosome 2R"/>
</dbReference>
<reference evidence="8 9" key="2">
    <citation type="journal article" date="2007" name="Nature">
        <title>Evolution of genes and genomes on the Drosophila phylogeny.</title>
        <authorList>
            <consortium name="Drosophila 12 Genomes Consortium"/>
            <person name="Clark A.G."/>
            <person name="Eisen M.B."/>
            <person name="Smith D.R."/>
            <person name="Bergman C.M."/>
            <person name="Oliver B."/>
            <person name="Markow T.A."/>
            <person name="Kaufman T.C."/>
            <person name="Kellis M."/>
            <person name="Gelbart W."/>
            <person name="Iyer V.N."/>
            <person name="Pollard D.A."/>
            <person name="Sackton T.B."/>
            <person name="Larracuente A.M."/>
            <person name="Singh N.D."/>
            <person name="Abad J.P."/>
            <person name="Abt D.N."/>
            <person name="Adryan B."/>
            <person name="Aguade M."/>
            <person name="Akashi H."/>
            <person name="Anderson W.W."/>
            <person name="Aquadro C.F."/>
            <person name="Ardell D.H."/>
            <person name="Arguello R."/>
            <person name="Artieri C.G."/>
            <person name="Barbash D.A."/>
            <person name="Barker D."/>
            <person name="Barsanti P."/>
            <person name="Batterham P."/>
            <person name="Batzoglou S."/>
            <person name="Begun D."/>
            <person name="Bhutkar A."/>
            <person name="Blanco E."/>
            <person name="Bosak S.A."/>
            <person name="Bradley R.K."/>
            <person name="Brand A.D."/>
            <person name="Brent M.R."/>
            <person name="Brooks A.N."/>
            <person name="Brown R.H."/>
            <person name="Butlin R.K."/>
            <person name="Caggese C."/>
            <person name="Calvi B.R."/>
            <person name="Bernardo de Carvalho A."/>
            <person name="Caspi A."/>
            <person name="Castrezana S."/>
            <person name="Celniker S.E."/>
            <person name="Chang J.L."/>
            <person name="Chapple C."/>
            <person name="Chatterji S."/>
            <person name="Chinwalla A."/>
            <person name="Civetta A."/>
            <person name="Clifton S.W."/>
            <person name="Comeron J.M."/>
            <person name="Costello J.C."/>
            <person name="Coyne J.A."/>
            <person name="Daub J."/>
            <person name="David R.G."/>
            <person name="Delcher A.L."/>
            <person name="Delehaunty K."/>
            <person name="Do C.B."/>
            <person name="Ebling H."/>
            <person name="Edwards K."/>
            <person name="Eickbush T."/>
            <person name="Evans J.D."/>
            <person name="Filipski A."/>
            <person name="Findeiss S."/>
            <person name="Freyhult E."/>
            <person name="Fulton L."/>
            <person name="Fulton R."/>
            <person name="Garcia A.C."/>
            <person name="Gardiner A."/>
            <person name="Garfield D.A."/>
            <person name="Garvin B.E."/>
            <person name="Gibson G."/>
            <person name="Gilbert D."/>
            <person name="Gnerre S."/>
            <person name="Godfrey J."/>
            <person name="Good R."/>
            <person name="Gotea V."/>
            <person name="Gravely B."/>
            <person name="Greenberg A.J."/>
            <person name="Griffiths-Jones S."/>
            <person name="Gross S."/>
            <person name="Guigo R."/>
            <person name="Gustafson E.A."/>
            <person name="Haerty W."/>
            <person name="Hahn M.W."/>
            <person name="Halligan D.L."/>
            <person name="Halpern A.L."/>
            <person name="Halter G.M."/>
            <person name="Han M.V."/>
            <person name="Heger A."/>
            <person name="Hillier L."/>
            <person name="Hinrichs A.S."/>
            <person name="Holmes I."/>
            <person name="Hoskins R.A."/>
            <person name="Hubisz M.J."/>
            <person name="Hultmark D."/>
            <person name="Huntley M.A."/>
            <person name="Jaffe D.B."/>
            <person name="Jagadeeshan S."/>
            <person name="Jeck W.R."/>
            <person name="Johnson J."/>
            <person name="Jones C.D."/>
            <person name="Jordan W.C."/>
            <person name="Karpen G.H."/>
            <person name="Kataoka E."/>
            <person name="Keightley P.D."/>
            <person name="Kheradpour P."/>
            <person name="Kirkness E.F."/>
            <person name="Koerich L.B."/>
            <person name="Kristiansen K."/>
            <person name="Kudrna D."/>
            <person name="Kulathinal R.J."/>
            <person name="Kumar S."/>
            <person name="Kwok R."/>
            <person name="Lander E."/>
            <person name="Langley C.H."/>
            <person name="Lapoint R."/>
            <person name="Lazzaro B.P."/>
            <person name="Lee S.J."/>
            <person name="Levesque L."/>
            <person name="Li R."/>
            <person name="Lin C.F."/>
            <person name="Lin M.F."/>
            <person name="Lindblad-Toh K."/>
            <person name="Llopart A."/>
            <person name="Long M."/>
            <person name="Low L."/>
            <person name="Lozovsky E."/>
            <person name="Lu J."/>
            <person name="Luo M."/>
            <person name="Machado C.A."/>
            <person name="Makalowski W."/>
            <person name="Marzo M."/>
            <person name="Matsuda M."/>
            <person name="Matzkin L."/>
            <person name="McAllister B."/>
            <person name="McBride C.S."/>
            <person name="McKernan B."/>
            <person name="McKernan K."/>
            <person name="Mendez-Lago M."/>
            <person name="Minx P."/>
            <person name="Mollenhauer M.U."/>
            <person name="Montooth K."/>
            <person name="Mount S.M."/>
            <person name="Mu X."/>
            <person name="Myers E."/>
            <person name="Negre B."/>
            <person name="Newfeld S."/>
            <person name="Nielsen R."/>
            <person name="Noor M.A."/>
            <person name="O'Grady P."/>
            <person name="Pachter L."/>
            <person name="Papaceit M."/>
            <person name="Parisi M.J."/>
            <person name="Parisi M."/>
            <person name="Parts L."/>
            <person name="Pedersen J.S."/>
            <person name="Pesole G."/>
            <person name="Phillippy A.M."/>
            <person name="Ponting C.P."/>
            <person name="Pop M."/>
            <person name="Porcelli D."/>
            <person name="Powell J.R."/>
            <person name="Prohaska S."/>
            <person name="Pruitt K."/>
            <person name="Puig M."/>
            <person name="Quesneville H."/>
            <person name="Ram K.R."/>
            <person name="Rand D."/>
            <person name="Rasmussen M.D."/>
            <person name="Reed L.K."/>
            <person name="Reenan R."/>
            <person name="Reily A."/>
            <person name="Remington K.A."/>
            <person name="Rieger T.T."/>
            <person name="Ritchie M.G."/>
            <person name="Robin C."/>
            <person name="Rogers Y.H."/>
            <person name="Rohde C."/>
            <person name="Rozas J."/>
            <person name="Rubenfield M.J."/>
            <person name="Ruiz A."/>
            <person name="Russo S."/>
            <person name="Salzberg S.L."/>
            <person name="Sanchez-Gracia A."/>
            <person name="Saranga D.J."/>
            <person name="Sato H."/>
            <person name="Schaeffer S.W."/>
            <person name="Schatz M.C."/>
            <person name="Schlenke T."/>
            <person name="Schwartz R."/>
            <person name="Segarra C."/>
            <person name="Singh R.S."/>
            <person name="Sirot L."/>
            <person name="Sirota M."/>
            <person name="Sisneros N.B."/>
            <person name="Smith C.D."/>
            <person name="Smith T.F."/>
            <person name="Spieth J."/>
            <person name="Stage D.E."/>
            <person name="Stark A."/>
            <person name="Stephan W."/>
            <person name="Strausberg R.L."/>
            <person name="Strempel S."/>
            <person name="Sturgill D."/>
            <person name="Sutton G."/>
            <person name="Sutton G.G."/>
            <person name="Tao W."/>
            <person name="Teichmann S."/>
            <person name="Tobari Y.N."/>
            <person name="Tomimura Y."/>
            <person name="Tsolas J.M."/>
            <person name="Valente V.L."/>
            <person name="Venter E."/>
            <person name="Venter J.C."/>
            <person name="Vicario S."/>
            <person name="Vieira F.G."/>
            <person name="Vilella A.J."/>
            <person name="Villasante A."/>
            <person name="Walenz B."/>
            <person name="Wang J."/>
            <person name="Wasserman M."/>
            <person name="Watts T."/>
            <person name="Wilson D."/>
            <person name="Wilson R.K."/>
            <person name="Wing R.A."/>
            <person name="Wolfner M.F."/>
            <person name="Wong A."/>
            <person name="Wong G.K."/>
            <person name="Wu C.I."/>
            <person name="Wu G."/>
            <person name="Yamamoto D."/>
            <person name="Yang H.P."/>
            <person name="Yang S.P."/>
            <person name="Yorke J.A."/>
            <person name="Yoshida K."/>
            <person name="Zdobnov E."/>
            <person name="Zhang P."/>
            <person name="Zhang Y."/>
            <person name="Zimin A.V."/>
            <person name="Baldwin J."/>
            <person name="Abdouelleil A."/>
            <person name="Abdulkadir J."/>
            <person name="Abebe A."/>
            <person name="Abera B."/>
            <person name="Abreu J."/>
            <person name="Acer S.C."/>
            <person name="Aftuck L."/>
            <person name="Alexander A."/>
            <person name="An P."/>
            <person name="Anderson E."/>
            <person name="Anderson S."/>
            <person name="Arachi H."/>
            <person name="Azer M."/>
            <person name="Bachantsang P."/>
            <person name="Barry A."/>
            <person name="Bayul T."/>
            <person name="Berlin A."/>
            <person name="Bessette D."/>
            <person name="Bloom T."/>
            <person name="Blye J."/>
            <person name="Boguslavskiy L."/>
            <person name="Bonnet C."/>
            <person name="Boukhgalter B."/>
            <person name="Bourzgui I."/>
            <person name="Brown A."/>
            <person name="Cahill P."/>
            <person name="Channer S."/>
            <person name="Cheshatsang Y."/>
            <person name="Chuda L."/>
            <person name="Citroen M."/>
            <person name="Collymore A."/>
            <person name="Cooke P."/>
            <person name="Costello M."/>
            <person name="D'Aco K."/>
            <person name="Daza R."/>
            <person name="De Haan G."/>
            <person name="DeGray S."/>
            <person name="DeMaso C."/>
            <person name="Dhargay N."/>
            <person name="Dooley K."/>
            <person name="Dooley E."/>
            <person name="Doricent M."/>
            <person name="Dorje P."/>
            <person name="Dorjee K."/>
            <person name="Dupes A."/>
            <person name="Elong R."/>
            <person name="Falk J."/>
            <person name="Farina A."/>
            <person name="Faro S."/>
            <person name="Ferguson D."/>
            <person name="Fisher S."/>
            <person name="Foley C.D."/>
            <person name="Franke A."/>
            <person name="Friedrich D."/>
            <person name="Gadbois L."/>
            <person name="Gearin G."/>
            <person name="Gearin C.R."/>
            <person name="Giannoukos G."/>
            <person name="Goode T."/>
            <person name="Graham J."/>
            <person name="Grandbois E."/>
            <person name="Grewal S."/>
            <person name="Gyaltsen K."/>
            <person name="Hafez N."/>
            <person name="Hagos B."/>
            <person name="Hall J."/>
            <person name="Henson C."/>
            <person name="Hollinger A."/>
            <person name="Honan T."/>
            <person name="Huard M.D."/>
            <person name="Hughes L."/>
            <person name="Hurhula B."/>
            <person name="Husby M.E."/>
            <person name="Kamat A."/>
            <person name="Kanga B."/>
            <person name="Kashin S."/>
            <person name="Khazanovich D."/>
            <person name="Kisner P."/>
            <person name="Lance K."/>
            <person name="Lara M."/>
            <person name="Lee W."/>
            <person name="Lennon N."/>
            <person name="Letendre F."/>
            <person name="LeVine R."/>
            <person name="Lipovsky A."/>
            <person name="Liu X."/>
            <person name="Liu J."/>
            <person name="Liu S."/>
            <person name="Lokyitsang T."/>
            <person name="Lokyitsang Y."/>
            <person name="Lubonja R."/>
            <person name="Lui A."/>
            <person name="MacDonald P."/>
            <person name="Magnisalis V."/>
            <person name="Maru K."/>
            <person name="Matthews C."/>
            <person name="McCusker W."/>
            <person name="McDonough S."/>
            <person name="Mehta T."/>
            <person name="Meldrim J."/>
            <person name="Meneus L."/>
            <person name="Mihai O."/>
            <person name="Mihalev A."/>
            <person name="Mihova T."/>
            <person name="Mittelman R."/>
            <person name="Mlenga V."/>
            <person name="Montmayeur A."/>
            <person name="Mulrain L."/>
            <person name="Navidi A."/>
            <person name="Naylor J."/>
            <person name="Negash T."/>
            <person name="Nguyen T."/>
            <person name="Nguyen N."/>
            <person name="Nicol R."/>
            <person name="Norbu C."/>
            <person name="Norbu N."/>
            <person name="Novod N."/>
            <person name="O'Neill B."/>
            <person name="Osman S."/>
            <person name="Markiewicz E."/>
            <person name="Oyono O.L."/>
            <person name="Patti C."/>
            <person name="Phunkhang P."/>
            <person name="Pierre F."/>
            <person name="Priest M."/>
            <person name="Raghuraman S."/>
            <person name="Rege F."/>
            <person name="Reyes R."/>
            <person name="Rise C."/>
            <person name="Rogov P."/>
            <person name="Ross K."/>
            <person name="Ryan E."/>
            <person name="Settipalli S."/>
            <person name="Shea T."/>
            <person name="Sherpa N."/>
            <person name="Shi L."/>
            <person name="Shih D."/>
            <person name="Sparrow T."/>
            <person name="Spaulding J."/>
            <person name="Stalker J."/>
            <person name="Stange-Thomann N."/>
            <person name="Stavropoulos S."/>
            <person name="Stone C."/>
            <person name="Strader C."/>
            <person name="Tesfaye S."/>
            <person name="Thomson T."/>
            <person name="Thoulutsang Y."/>
            <person name="Thoulutsang D."/>
            <person name="Topham K."/>
            <person name="Topping I."/>
            <person name="Tsamla T."/>
            <person name="Vassiliev H."/>
            <person name="Vo A."/>
            <person name="Wangchuk T."/>
            <person name="Wangdi T."/>
            <person name="Weiand M."/>
            <person name="Wilkinson J."/>
            <person name="Wilson A."/>
            <person name="Yadav S."/>
            <person name="Young G."/>
            <person name="Yu Q."/>
            <person name="Zembek L."/>
            <person name="Zhong D."/>
            <person name="Zimmer A."/>
            <person name="Zwirko Z."/>
            <person name="Jaffe D.B."/>
            <person name="Alvarez P."/>
            <person name="Brockman W."/>
            <person name="Butler J."/>
            <person name="Chin C."/>
            <person name="Gnerre S."/>
            <person name="Grabherr M."/>
            <person name="Kleber M."/>
            <person name="Mauceli E."/>
            <person name="MacCallum I."/>
        </authorList>
    </citation>
    <scope>NUCLEOTIDE SEQUENCE [LARGE SCALE GENOMIC DNA]</scope>
    <source>
        <strain evidence="8">Tai18E2</strain>
        <strain evidence="9">Tai18E2 / Tucson 14021-0261.01</strain>
    </source>
</reference>
<name>B4P5X9_DROYA</name>
<evidence type="ECO:0000256" key="4">
    <source>
        <dbReference type="RuleBase" id="RU363097"/>
    </source>
</evidence>
<proteinExistence type="inferred from homology"/>
<dbReference type="KEGG" id="dya:Dyak_GE11808"/>
<protein>
    <recommendedName>
        <fullName evidence="4">Fatty acyl-CoA reductase</fullName>
        <ecNumber evidence="4">1.2.1.84</ecNumber>
    </recommendedName>
</protein>
<feature type="domain" description="Fatty acyl-CoA reductase C-terminal" evidence="6">
    <location>
        <begin position="471"/>
        <end position="562"/>
    </location>
</feature>
<dbReference type="PANTHER" id="PTHR11011">
    <property type="entry name" value="MALE STERILITY PROTEIN 2-RELATED"/>
    <property type="match status" value="1"/>
</dbReference>
<evidence type="ECO:0000313" key="9">
    <source>
        <dbReference type="Proteomes" id="UP000002282"/>
    </source>
</evidence>
<keyword evidence="4" id="KW-0521">NADP</keyword>
<dbReference type="OrthoDB" id="429813at2759"/>
<evidence type="ECO:0000256" key="1">
    <source>
        <dbReference type="ARBA" id="ARBA00005928"/>
    </source>
</evidence>
<dbReference type="GO" id="GO:0035336">
    <property type="term" value="P:long-chain fatty-acyl-CoA metabolic process"/>
    <property type="evidence" value="ECO:0007669"/>
    <property type="project" value="TreeGrafter"/>
</dbReference>
<feature type="domain" description="Thioester reductase (TE)" evidence="7">
    <location>
        <begin position="129"/>
        <end position="399"/>
    </location>
</feature>
<evidence type="ECO:0000259" key="6">
    <source>
        <dbReference type="Pfam" id="PF03015"/>
    </source>
</evidence>
<dbReference type="Pfam" id="PF07993">
    <property type="entry name" value="NAD_binding_4"/>
    <property type="match status" value="1"/>
</dbReference>
<comment type="similarity">
    <text evidence="1 4">Belongs to the fatty acyl-CoA reductase family.</text>
</comment>
<dbReference type="EMBL" id="CM000158">
    <property type="protein sequence ID" value="KRK00195.1"/>
    <property type="molecule type" value="Genomic_DNA"/>
</dbReference>
<accession>B4P5X9</accession>
<dbReference type="InterPro" id="IPR036291">
    <property type="entry name" value="NAD(P)-bd_dom_sf"/>
</dbReference>
<dbReference type="EMBL" id="CM000158">
    <property type="protein sequence ID" value="KRK00194.1"/>
    <property type="molecule type" value="Genomic_DNA"/>
</dbReference>
<dbReference type="EMBL" id="CM000158">
    <property type="protein sequence ID" value="KRK00192.1"/>
    <property type="molecule type" value="Genomic_DNA"/>
</dbReference>
<dbReference type="FunFam" id="3.40.50.720:FF:000370">
    <property type="entry name" value="Fatty acyl-CoA reductase"/>
    <property type="match status" value="1"/>
</dbReference>
<comment type="function">
    <text evidence="4">Catalyzes the reduction of fatty acyl-CoA to fatty alcohols.</text>
</comment>
<evidence type="ECO:0000256" key="2">
    <source>
        <dbReference type="ARBA" id="ARBA00022516"/>
    </source>
</evidence>
<dbReference type="Pfam" id="PF03015">
    <property type="entry name" value="Sterile"/>
    <property type="match status" value="1"/>
</dbReference>
<keyword evidence="3 4" id="KW-0443">Lipid metabolism</keyword>
<feature type="compositionally biased region" description="Polar residues" evidence="5">
    <location>
        <begin position="14"/>
        <end position="29"/>
    </location>
</feature>
<dbReference type="EC" id="1.2.1.84" evidence="4"/>
<dbReference type="EMBL" id="CM000158">
    <property type="protein sequence ID" value="KRK00193.1"/>
    <property type="molecule type" value="Genomic_DNA"/>
</dbReference>
<evidence type="ECO:0000313" key="8">
    <source>
        <dbReference type="EMBL" id="EDW91895.1"/>
    </source>
</evidence>
<dbReference type="PANTHER" id="PTHR11011:SF116">
    <property type="entry name" value="FATTY ACYL-COA REDUCTASE CG5065-RELATED"/>
    <property type="match status" value="1"/>
</dbReference>
<dbReference type="InterPro" id="IPR026055">
    <property type="entry name" value="FAR"/>
</dbReference>
<dbReference type="EMBL" id="CM000158">
    <property type="protein sequence ID" value="EDW91895.1"/>
    <property type="molecule type" value="Genomic_DNA"/>
</dbReference>
<feature type="region of interest" description="Disordered" evidence="5">
    <location>
        <begin position="52"/>
        <end position="80"/>
    </location>
</feature>